<dbReference type="Gene3D" id="3.20.20.100">
    <property type="entry name" value="NADP-dependent oxidoreductase domain"/>
    <property type="match status" value="1"/>
</dbReference>
<name>A0A381N4V6_9ZZZZ</name>
<dbReference type="InterPro" id="IPR023210">
    <property type="entry name" value="NADP_OxRdtase_dom"/>
</dbReference>
<dbReference type="NCBIfam" id="NF007912">
    <property type="entry name" value="PRK10625.1"/>
    <property type="match status" value="1"/>
</dbReference>
<dbReference type="GO" id="GO:0016491">
    <property type="term" value="F:oxidoreductase activity"/>
    <property type="evidence" value="ECO:0007669"/>
    <property type="project" value="UniProtKB-KW"/>
</dbReference>
<keyword evidence="2" id="KW-0560">Oxidoreductase</keyword>
<protein>
    <recommendedName>
        <fullName evidence="3">NADP-dependent oxidoreductase domain-containing protein</fullName>
    </recommendedName>
</protein>
<evidence type="ECO:0000256" key="1">
    <source>
        <dbReference type="ARBA" id="ARBA00022857"/>
    </source>
</evidence>
<evidence type="ECO:0000313" key="4">
    <source>
        <dbReference type="EMBL" id="SUZ49104.1"/>
    </source>
</evidence>
<evidence type="ECO:0000256" key="2">
    <source>
        <dbReference type="ARBA" id="ARBA00023002"/>
    </source>
</evidence>
<dbReference type="AlphaFoldDB" id="A0A381N4V6"/>
<dbReference type="PANTHER" id="PTHR43364">
    <property type="entry name" value="NADH-SPECIFIC METHYLGLYOXAL REDUCTASE-RELATED"/>
    <property type="match status" value="1"/>
</dbReference>
<gene>
    <name evidence="4" type="ORF">METZ01_LOCUS1958</name>
</gene>
<accession>A0A381N4V6</accession>
<dbReference type="SUPFAM" id="SSF51430">
    <property type="entry name" value="NAD(P)-linked oxidoreductase"/>
    <property type="match status" value="1"/>
</dbReference>
<dbReference type="CDD" id="cd19094">
    <property type="entry name" value="AKR_Tas-like"/>
    <property type="match status" value="1"/>
</dbReference>
<reference evidence="4" key="1">
    <citation type="submission" date="2018-05" db="EMBL/GenBank/DDBJ databases">
        <authorList>
            <person name="Lanie J.A."/>
            <person name="Ng W.-L."/>
            <person name="Kazmierczak K.M."/>
            <person name="Andrzejewski T.M."/>
            <person name="Davidsen T.M."/>
            <person name="Wayne K.J."/>
            <person name="Tettelin H."/>
            <person name="Glass J.I."/>
            <person name="Rusch D."/>
            <person name="Podicherti R."/>
            <person name="Tsui H.-C.T."/>
            <person name="Winkler M.E."/>
        </authorList>
    </citation>
    <scope>NUCLEOTIDE SEQUENCE</scope>
</reference>
<evidence type="ECO:0000259" key="3">
    <source>
        <dbReference type="Pfam" id="PF00248"/>
    </source>
</evidence>
<keyword evidence="1" id="KW-0521">NADP</keyword>
<organism evidence="4">
    <name type="scientific">marine metagenome</name>
    <dbReference type="NCBI Taxonomy" id="408172"/>
    <lineage>
        <taxon>unclassified sequences</taxon>
        <taxon>metagenomes</taxon>
        <taxon>ecological metagenomes</taxon>
    </lineage>
</organism>
<dbReference type="EMBL" id="UINC01000103">
    <property type="protein sequence ID" value="SUZ49104.1"/>
    <property type="molecule type" value="Genomic_DNA"/>
</dbReference>
<sequence length="352" mass="39002">MKKNSLGKSGIEVSCIGLGTMTFGEQNTEEEAFAQMDCALAAGVTLFDTAEMYPVPPQEKTFTKSEQMIGKWMKQRKCREGLVLATKIVGPTVTSRAMGGYIRDGKNHLSSENINKALEGSLSRLGTDTIDLYQIHWPDRNVNIFGQRGFTSPQDEDPENAEISETLETLEKLRKAGKIRAFGISNETPWGVMCYLSLAENNGWERVVSIQNPYNLLNRSFESGLAEITFQESVGLLAYSPLAFGMLSGKYLDGLKPARARLTLFSRFQRYQTKNALKATREYVLLAQENALDPAQMALAFVRTRPFTASVLLGATSVKQLESNLESAELELSAEVLDAIDEIHNRIPNPCP</sequence>
<dbReference type="Pfam" id="PF00248">
    <property type="entry name" value="Aldo_ket_red"/>
    <property type="match status" value="1"/>
</dbReference>
<feature type="domain" description="NADP-dependent oxidoreductase" evidence="3">
    <location>
        <begin position="16"/>
        <end position="343"/>
    </location>
</feature>
<dbReference type="InterPro" id="IPR050523">
    <property type="entry name" value="AKR_Detox_Biosynth"/>
</dbReference>
<proteinExistence type="predicted"/>
<dbReference type="PANTHER" id="PTHR43364:SF4">
    <property type="entry name" value="NAD(P)-LINKED OXIDOREDUCTASE SUPERFAMILY PROTEIN"/>
    <property type="match status" value="1"/>
</dbReference>
<dbReference type="FunFam" id="3.20.20.100:FF:000005">
    <property type="entry name" value="NADP(H)-dependent aldo-keto reductase"/>
    <property type="match status" value="1"/>
</dbReference>
<dbReference type="InterPro" id="IPR036812">
    <property type="entry name" value="NAD(P)_OxRdtase_dom_sf"/>
</dbReference>